<dbReference type="Pfam" id="PF04072">
    <property type="entry name" value="LCM"/>
    <property type="match status" value="1"/>
</dbReference>
<protein>
    <submittedName>
        <fullName evidence="3">O-methyltransferase involved in polyketide biosynthesis</fullName>
    </submittedName>
</protein>
<evidence type="ECO:0000313" key="3">
    <source>
        <dbReference type="EMBL" id="MCP2313548.1"/>
    </source>
</evidence>
<comment type="caution">
    <text evidence="3">The sequence shown here is derived from an EMBL/GenBank/DDBJ whole genome shotgun (WGS) entry which is preliminary data.</text>
</comment>
<dbReference type="RefSeq" id="WP_253803535.1">
    <property type="nucleotide sequence ID" value="NZ_BAAAUB010000017.1"/>
</dbReference>
<organism evidence="3 4">
    <name type="scientific">Kitasatospora paracochleata</name>
    <dbReference type="NCBI Taxonomy" id="58354"/>
    <lineage>
        <taxon>Bacteria</taxon>
        <taxon>Bacillati</taxon>
        <taxon>Actinomycetota</taxon>
        <taxon>Actinomycetes</taxon>
        <taxon>Kitasatosporales</taxon>
        <taxon>Streptomycetaceae</taxon>
        <taxon>Kitasatospora</taxon>
    </lineage>
</organism>
<dbReference type="InterPro" id="IPR029063">
    <property type="entry name" value="SAM-dependent_MTases_sf"/>
</dbReference>
<proteinExistence type="predicted"/>
<accession>A0ABT1J819</accession>
<name>A0ABT1J819_9ACTN</name>
<evidence type="ECO:0000256" key="1">
    <source>
        <dbReference type="ARBA" id="ARBA00022603"/>
    </source>
</evidence>
<evidence type="ECO:0000256" key="2">
    <source>
        <dbReference type="ARBA" id="ARBA00022679"/>
    </source>
</evidence>
<dbReference type="EMBL" id="JAMZDX010000007">
    <property type="protein sequence ID" value="MCP2313548.1"/>
    <property type="molecule type" value="Genomic_DNA"/>
</dbReference>
<evidence type="ECO:0000313" key="4">
    <source>
        <dbReference type="Proteomes" id="UP001206483"/>
    </source>
</evidence>
<dbReference type="Gene3D" id="3.40.50.150">
    <property type="entry name" value="Vaccinia Virus protein VP39"/>
    <property type="match status" value="1"/>
</dbReference>
<reference evidence="3 4" key="1">
    <citation type="submission" date="2022-06" db="EMBL/GenBank/DDBJ databases">
        <title>Sequencing the genomes of 1000 actinobacteria strains.</title>
        <authorList>
            <person name="Klenk H.-P."/>
        </authorList>
    </citation>
    <scope>NUCLEOTIDE SEQUENCE [LARGE SCALE GENOMIC DNA]</scope>
    <source>
        <strain evidence="3 4">DSM 41656</strain>
    </source>
</reference>
<dbReference type="Proteomes" id="UP001206483">
    <property type="component" value="Unassembled WGS sequence"/>
</dbReference>
<gene>
    <name evidence="3" type="ORF">FHR36_006747</name>
</gene>
<dbReference type="InterPro" id="IPR007213">
    <property type="entry name" value="Ppm1/Ppm2/Tcmp"/>
</dbReference>
<keyword evidence="4" id="KW-1185">Reference proteome</keyword>
<sequence>MVENEQANGREPGQKEAVRLTAVPETALWTLHQRATEARRPGGVLDDPEAVDLADRIDFPFAERFGTSTLQSLVQGIRVRCFDREVEDFLTRHPRGTVVNLGDGLETQYWRVDNGRARWISVDLPEASELRARLLPAGPRQELVACSVTDPAWTERVDDSRGLLITAEGLLMYLRPPEVRALLALLAERFPGATLVFDAVPRWFSRLAVEGRLRTHGYQAPPMPWGMDARERGKLATAHPGVAEIRDVRPERTPGPLGAALALAVRLPVLGGLRPTVTAVRFGSPGNHGLRTAVSTG</sequence>
<keyword evidence="2" id="KW-0808">Transferase</keyword>
<dbReference type="SUPFAM" id="SSF53335">
    <property type="entry name" value="S-adenosyl-L-methionine-dependent methyltransferases"/>
    <property type="match status" value="1"/>
</dbReference>
<dbReference type="PANTHER" id="PTHR43619">
    <property type="entry name" value="S-ADENOSYL-L-METHIONINE-DEPENDENT METHYLTRANSFERASE YKTD-RELATED"/>
    <property type="match status" value="1"/>
</dbReference>
<dbReference type="PANTHER" id="PTHR43619:SF2">
    <property type="entry name" value="S-ADENOSYL-L-METHIONINE-DEPENDENT METHYLTRANSFERASES SUPERFAMILY PROTEIN"/>
    <property type="match status" value="1"/>
</dbReference>
<keyword evidence="1" id="KW-0489">Methyltransferase</keyword>